<dbReference type="RefSeq" id="WP_337095554.1">
    <property type="nucleotide sequence ID" value="NZ_JAPYKO010000021.1"/>
</dbReference>
<evidence type="ECO:0000313" key="2">
    <source>
        <dbReference type="EMBL" id="MEI9405357.1"/>
    </source>
</evidence>
<gene>
    <name evidence="2" type="ORF">O7A05_24795</name>
</gene>
<feature type="compositionally biased region" description="Basic residues" evidence="1">
    <location>
        <begin position="1"/>
        <end position="10"/>
    </location>
</feature>
<dbReference type="Proteomes" id="UP001366503">
    <property type="component" value="Unassembled WGS sequence"/>
</dbReference>
<evidence type="ECO:0000256" key="1">
    <source>
        <dbReference type="SAM" id="MobiDB-lite"/>
    </source>
</evidence>
<proteinExistence type="predicted"/>
<evidence type="ECO:0000313" key="3">
    <source>
        <dbReference type="Proteomes" id="UP001366503"/>
    </source>
</evidence>
<reference evidence="2 3" key="1">
    <citation type="submission" date="2022-12" db="EMBL/GenBank/DDBJ databases">
        <authorList>
            <person name="Muema E."/>
        </authorList>
    </citation>
    <scope>NUCLEOTIDE SEQUENCE [LARGE SCALE GENOMIC DNA]</scope>
    <source>
        <strain evidence="3">1330</strain>
    </source>
</reference>
<sequence length="72" mass="7786">MASGSKKHMGRGSQGKGSGTGAKTELPNDMVGENDVLSNRDKKQHTKERGLDGNRIKSDQYQDNAASRLPKD</sequence>
<accession>A0ABU8KI23</accession>
<organism evidence="2 3">
    <name type="scientific">Mesorhizobium argentiipisi</name>
    <dbReference type="NCBI Taxonomy" id="3015175"/>
    <lineage>
        <taxon>Bacteria</taxon>
        <taxon>Pseudomonadati</taxon>
        <taxon>Pseudomonadota</taxon>
        <taxon>Alphaproteobacteria</taxon>
        <taxon>Hyphomicrobiales</taxon>
        <taxon>Phyllobacteriaceae</taxon>
        <taxon>Mesorhizobium</taxon>
    </lineage>
</organism>
<feature type="region of interest" description="Disordered" evidence="1">
    <location>
        <begin position="1"/>
        <end position="72"/>
    </location>
</feature>
<name>A0ABU8KI23_9HYPH</name>
<feature type="compositionally biased region" description="Basic and acidic residues" evidence="1">
    <location>
        <begin position="47"/>
        <end position="60"/>
    </location>
</feature>
<keyword evidence="3" id="KW-1185">Reference proteome</keyword>
<dbReference type="EMBL" id="JAPYKO010000021">
    <property type="protein sequence ID" value="MEI9405357.1"/>
    <property type="molecule type" value="Genomic_DNA"/>
</dbReference>
<comment type="caution">
    <text evidence="2">The sequence shown here is derived from an EMBL/GenBank/DDBJ whole genome shotgun (WGS) entry which is preliminary data.</text>
</comment>
<protein>
    <submittedName>
        <fullName evidence="2">Uncharacterized protein</fullName>
    </submittedName>
</protein>